<comment type="catalytic activity">
    <reaction evidence="1">
        <text>a beta-lactam + H2O = a substituted beta-amino acid</text>
        <dbReference type="Rhea" id="RHEA:20401"/>
        <dbReference type="ChEBI" id="CHEBI:15377"/>
        <dbReference type="ChEBI" id="CHEBI:35627"/>
        <dbReference type="ChEBI" id="CHEBI:140347"/>
        <dbReference type="EC" id="3.5.2.6"/>
    </reaction>
</comment>
<keyword evidence="6" id="KW-0046">Antibiotic resistance</keyword>
<evidence type="ECO:0000256" key="4">
    <source>
        <dbReference type="ARBA" id="ARBA00022729"/>
    </source>
</evidence>
<evidence type="ECO:0000256" key="7">
    <source>
        <dbReference type="SAM" id="SignalP"/>
    </source>
</evidence>
<protein>
    <recommendedName>
        <fullName evidence="3">beta-lactamase</fullName>
        <ecNumber evidence="3">3.5.2.6</ecNumber>
    </recommendedName>
</protein>
<evidence type="ECO:0000256" key="6">
    <source>
        <dbReference type="ARBA" id="ARBA00023251"/>
    </source>
</evidence>
<evidence type="ECO:0000256" key="3">
    <source>
        <dbReference type="ARBA" id="ARBA00012865"/>
    </source>
</evidence>
<dbReference type="PANTHER" id="PTHR30627">
    <property type="entry name" value="PEPTIDOGLYCAN D,D-TRANSPEPTIDASE"/>
    <property type="match status" value="1"/>
</dbReference>
<dbReference type="InterPro" id="IPR001460">
    <property type="entry name" value="PCN-bd_Tpept"/>
</dbReference>
<feature type="chain" id="PRO_5038911647" description="beta-lactamase" evidence="7">
    <location>
        <begin position="21"/>
        <end position="495"/>
    </location>
</feature>
<dbReference type="GO" id="GO:0046677">
    <property type="term" value="P:response to antibiotic"/>
    <property type="evidence" value="ECO:0007669"/>
    <property type="project" value="UniProtKB-KW"/>
</dbReference>
<dbReference type="Pfam" id="PF13349">
    <property type="entry name" value="DUF4097"/>
    <property type="match status" value="1"/>
</dbReference>
<dbReference type="Gene3D" id="2.160.20.120">
    <property type="match status" value="1"/>
</dbReference>
<dbReference type="InterPro" id="IPR050515">
    <property type="entry name" value="Beta-lactam/transpept"/>
</dbReference>
<feature type="signal peptide" evidence="7">
    <location>
        <begin position="1"/>
        <end position="20"/>
    </location>
</feature>
<evidence type="ECO:0000313" key="11">
    <source>
        <dbReference type="Proteomes" id="UP000823922"/>
    </source>
</evidence>
<dbReference type="EMBL" id="DWVS01000108">
    <property type="protein sequence ID" value="HJC87249.1"/>
    <property type="molecule type" value="Genomic_DNA"/>
</dbReference>
<gene>
    <name evidence="10" type="ORF">H9926_04450</name>
</gene>
<dbReference type="EC" id="3.5.2.6" evidence="3"/>
<dbReference type="SUPFAM" id="SSF56601">
    <property type="entry name" value="beta-lactamase/transpeptidase-like"/>
    <property type="match status" value="1"/>
</dbReference>
<dbReference type="AlphaFoldDB" id="A0A9D2QGX3"/>
<evidence type="ECO:0000259" key="8">
    <source>
        <dbReference type="Pfam" id="PF00905"/>
    </source>
</evidence>
<organism evidence="10 11">
    <name type="scientific">Candidatus Eisenbergiella intestinigallinarum</name>
    <dbReference type="NCBI Taxonomy" id="2838549"/>
    <lineage>
        <taxon>Bacteria</taxon>
        <taxon>Bacillati</taxon>
        <taxon>Bacillota</taxon>
        <taxon>Clostridia</taxon>
        <taxon>Lachnospirales</taxon>
        <taxon>Lachnospiraceae</taxon>
        <taxon>Eisenbergiella</taxon>
    </lineage>
</organism>
<feature type="domain" description="Penicillin-binding protein transpeptidase" evidence="8">
    <location>
        <begin position="257"/>
        <end position="485"/>
    </location>
</feature>
<dbReference type="GO" id="GO:0071555">
    <property type="term" value="P:cell wall organization"/>
    <property type="evidence" value="ECO:0007669"/>
    <property type="project" value="TreeGrafter"/>
</dbReference>
<evidence type="ECO:0000259" key="9">
    <source>
        <dbReference type="Pfam" id="PF13349"/>
    </source>
</evidence>
<reference evidence="10" key="2">
    <citation type="submission" date="2021-04" db="EMBL/GenBank/DDBJ databases">
        <authorList>
            <person name="Gilroy R."/>
        </authorList>
    </citation>
    <scope>NUCLEOTIDE SEQUENCE</scope>
    <source>
        <strain evidence="10">ChiBcec1-1630</strain>
    </source>
</reference>
<feature type="domain" description="DUF4097" evidence="9">
    <location>
        <begin position="40"/>
        <end position="138"/>
    </location>
</feature>
<dbReference type="Proteomes" id="UP000823922">
    <property type="component" value="Unassembled WGS sequence"/>
</dbReference>
<keyword evidence="4 7" id="KW-0732">Signal</keyword>
<comment type="similarity">
    <text evidence="2">Belongs to the class-D beta-lactamase family.</text>
</comment>
<dbReference type="InterPro" id="IPR012338">
    <property type="entry name" value="Beta-lactam/transpept-like"/>
</dbReference>
<evidence type="ECO:0000256" key="5">
    <source>
        <dbReference type="ARBA" id="ARBA00022801"/>
    </source>
</evidence>
<evidence type="ECO:0000313" key="10">
    <source>
        <dbReference type="EMBL" id="HJC87249.1"/>
    </source>
</evidence>
<dbReference type="InterPro" id="IPR025164">
    <property type="entry name" value="Toastrack_DUF4097"/>
</dbReference>
<dbReference type="GO" id="GO:0005886">
    <property type="term" value="C:plasma membrane"/>
    <property type="evidence" value="ECO:0007669"/>
    <property type="project" value="TreeGrafter"/>
</dbReference>
<reference evidence="10" key="1">
    <citation type="journal article" date="2021" name="PeerJ">
        <title>Extensive microbial diversity within the chicken gut microbiome revealed by metagenomics and culture.</title>
        <authorList>
            <person name="Gilroy R."/>
            <person name="Ravi A."/>
            <person name="Getino M."/>
            <person name="Pursley I."/>
            <person name="Horton D.L."/>
            <person name="Alikhan N.F."/>
            <person name="Baker D."/>
            <person name="Gharbi K."/>
            <person name="Hall N."/>
            <person name="Watson M."/>
            <person name="Adriaenssens E.M."/>
            <person name="Foster-Nyarko E."/>
            <person name="Jarju S."/>
            <person name="Secka A."/>
            <person name="Antonio M."/>
            <person name="Oren A."/>
            <person name="Chaudhuri R.R."/>
            <person name="La Ragione R."/>
            <person name="Hildebrand F."/>
            <person name="Pallen M.J."/>
        </authorList>
    </citation>
    <scope>NUCLEOTIDE SEQUENCE</scope>
    <source>
        <strain evidence="10">ChiBcec1-1630</strain>
    </source>
</reference>
<sequence>MTGIRAAVFCLGALGSFALAGCGSGGGPFEEKIYTPDGQIRKICVDVQDREIEVSPSGDGRVHLQYSENNKEYYHISVSEDQVLKVTGASAKEWTDYFGRKPSAEKRKIWLQIPDQSLNALTLSTTNEEISLSPMTVEGSVRIASNGGDIAFEHLEVGNSLSLTVKNGDIRGTVVGSYDDFAIQAEVKKGECSLPVSKTDGAKTLEVSSNNGDISIEFFPKSPDGEDGFGREEEQQIPEIVEADWSEYFDGLNGTAVVYNPAEARYTVYNPDLAETRSSPCSTFKIVSSGIALEQGILKPEDSTRAWSGEVFWNEDWNKDIDFREAFRTSCVWYFRQVIDDIGKERMQEELEKLRYGNCDISDWEGRLNTNNVNQALTGFWIESSLKISPKEQTEVMERIFGGSSDISEETRNELKRVMLVSEQEGTGVSIYGKTGMGKDKGTVVDAWFTGFAEREESPVYFCVRLGRTDGRNVSSTRAKEIAVQVVNHLCSVIE</sequence>
<evidence type="ECO:0000256" key="1">
    <source>
        <dbReference type="ARBA" id="ARBA00001526"/>
    </source>
</evidence>
<keyword evidence="5" id="KW-0378">Hydrolase</keyword>
<dbReference type="PROSITE" id="PS51257">
    <property type="entry name" value="PROKAR_LIPOPROTEIN"/>
    <property type="match status" value="1"/>
</dbReference>
<dbReference type="Pfam" id="PF00905">
    <property type="entry name" value="Transpeptidase"/>
    <property type="match status" value="1"/>
</dbReference>
<dbReference type="InterPro" id="IPR017868">
    <property type="entry name" value="Filamin/ABP280_repeat-like"/>
</dbReference>
<proteinExistence type="inferred from homology"/>
<name>A0A9D2QGX3_9FIRM</name>
<accession>A0A9D2QGX3</accession>
<dbReference type="Gene3D" id="3.40.710.10">
    <property type="entry name" value="DD-peptidase/beta-lactamase superfamily"/>
    <property type="match status" value="1"/>
</dbReference>
<dbReference type="PANTHER" id="PTHR30627:SF6">
    <property type="entry name" value="BETA-LACTAMASE YBXI-RELATED"/>
    <property type="match status" value="1"/>
</dbReference>
<dbReference type="PROSITE" id="PS50194">
    <property type="entry name" value="FILAMIN_REPEAT"/>
    <property type="match status" value="1"/>
</dbReference>
<dbReference type="GO" id="GO:0008658">
    <property type="term" value="F:penicillin binding"/>
    <property type="evidence" value="ECO:0007669"/>
    <property type="project" value="InterPro"/>
</dbReference>
<evidence type="ECO:0000256" key="2">
    <source>
        <dbReference type="ARBA" id="ARBA00007898"/>
    </source>
</evidence>
<comment type="caution">
    <text evidence="10">The sequence shown here is derived from an EMBL/GenBank/DDBJ whole genome shotgun (WGS) entry which is preliminary data.</text>
</comment>
<dbReference type="GO" id="GO:0008800">
    <property type="term" value="F:beta-lactamase activity"/>
    <property type="evidence" value="ECO:0007669"/>
    <property type="project" value="UniProtKB-EC"/>
</dbReference>